<geneLocation type="plasmid" evidence="1">
    <name>pAsa4b</name>
</geneLocation>
<proteinExistence type="predicted"/>
<sequence>MKRKPKYSESWRERAADLQIKIEAAILLAAAYPGDESWLYRTHNWVCEVAEGHAPEWWSDLDCEAVLPREEKRVHLFTEAQMMRGRSHKLVALSVTP</sequence>
<name>A0A189PGF9_AERSS</name>
<evidence type="ECO:0000313" key="1">
    <source>
        <dbReference type="EMBL" id="ALL42285.1"/>
    </source>
</evidence>
<accession>A0A189PGF9</accession>
<dbReference type="OMA" id="KYSEEWR"/>
<keyword evidence="1" id="KW-0614">Plasmid</keyword>
<dbReference type="EMBL" id="KT033469">
    <property type="protein sequence ID" value="ALL42285.1"/>
    <property type="molecule type" value="Genomic_DNA"/>
</dbReference>
<reference evidence="1" key="1">
    <citation type="submission" date="2015-06" db="EMBL/GenBank/DDBJ databases">
        <title>Antimicrobial resistance-carrying plasmid pAsa4 variants found in Aeromonas salmonicida subsp. salmonicida: general architecture, construction blocks and gene elimination.</title>
        <authorList>
            <person name="Tanaka K.H."/>
            <person name="Vincent A.T."/>
            <person name="Trudel M.V."/>
            <person name="Paquet V.E."/>
            <person name="Frenette M."/>
            <person name="Charette S.J."/>
        </authorList>
    </citation>
    <scope>NUCLEOTIDE SEQUENCE</scope>
    <source>
        <strain evidence="1">01-B522</strain>
        <plasmid evidence="1">pAsa4b</plasmid>
    </source>
</reference>
<organism evidence="1">
    <name type="scientific">Aeromonas salmonicida subsp. salmonicida</name>
    <dbReference type="NCBI Taxonomy" id="29491"/>
    <lineage>
        <taxon>Bacteria</taxon>
        <taxon>Pseudomonadati</taxon>
        <taxon>Pseudomonadota</taxon>
        <taxon>Gammaproteobacteria</taxon>
        <taxon>Aeromonadales</taxon>
        <taxon>Aeromonadaceae</taxon>
        <taxon>Aeromonas</taxon>
    </lineage>
</organism>
<dbReference type="AlphaFoldDB" id="A0A189PGF9"/>
<dbReference type="RefSeq" id="WP_011899328.1">
    <property type="nucleotide sequence ID" value="NZ_JBANEX010000129.1"/>
</dbReference>
<protein>
    <submittedName>
        <fullName evidence="1">Uncharacterized protein</fullName>
    </submittedName>
</protein>